<proteinExistence type="predicted"/>
<dbReference type="GO" id="GO:0015946">
    <property type="term" value="P:methanol oxidation"/>
    <property type="evidence" value="ECO:0007669"/>
    <property type="project" value="InterPro"/>
</dbReference>
<comment type="caution">
    <text evidence="1">The sequence shown here is derived from an EMBL/GenBank/DDBJ whole genome shotgun (WGS) entry which is preliminary data.</text>
</comment>
<dbReference type="InterPro" id="IPR036557">
    <property type="entry name" value="Meth_DH_bsu_sf"/>
</dbReference>
<gene>
    <name evidence="1" type="ORF">LCGC14_1115950</name>
</gene>
<dbReference type="GO" id="GO:0004022">
    <property type="term" value="F:alcohol dehydrogenase (NAD+) activity"/>
    <property type="evidence" value="ECO:0007669"/>
    <property type="project" value="InterPro"/>
</dbReference>
<evidence type="ECO:0008006" key="2">
    <source>
        <dbReference type="Google" id="ProtNLM"/>
    </source>
</evidence>
<name>A0A0F9MTA4_9ZZZZ</name>
<protein>
    <recommendedName>
        <fullName evidence="2">MDH small subunit beta</fullName>
    </recommendedName>
</protein>
<organism evidence="1">
    <name type="scientific">marine sediment metagenome</name>
    <dbReference type="NCBI Taxonomy" id="412755"/>
    <lineage>
        <taxon>unclassified sequences</taxon>
        <taxon>metagenomes</taxon>
        <taxon>ecological metagenomes</taxon>
    </lineage>
</organism>
<dbReference type="InterPro" id="IPR003420">
    <property type="entry name" value="Meth_DH_bsu"/>
</dbReference>
<dbReference type="EMBL" id="LAZR01005128">
    <property type="protein sequence ID" value="KKN02612.1"/>
    <property type="molecule type" value="Genomic_DNA"/>
</dbReference>
<dbReference type="SUPFAM" id="SSF48666">
    <property type="entry name" value="Methanol dehydrogenase subunit"/>
    <property type="match status" value="1"/>
</dbReference>
<accession>A0A0F9MTA4</accession>
<dbReference type="Gene3D" id="4.10.160.10">
    <property type="entry name" value="Methanol dehydrogenase, beta subunit"/>
    <property type="match status" value="1"/>
</dbReference>
<dbReference type="AlphaFoldDB" id="A0A0F9MTA4"/>
<evidence type="ECO:0000313" key="1">
    <source>
        <dbReference type="EMBL" id="KKN02612.1"/>
    </source>
</evidence>
<reference evidence="1" key="1">
    <citation type="journal article" date="2015" name="Nature">
        <title>Complex archaea that bridge the gap between prokaryotes and eukaryotes.</title>
        <authorList>
            <person name="Spang A."/>
            <person name="Saw J.H."/>
            <person name="Jorgensen S.L."/>
            <person name="Zaremba-Niedzwiedzka K."/>
            <person name="Martijn J."/>
            <person name="Lind A.E."/>
            <person name="van Eijk R."/>
            <person name="Schleper C."/>
            <person name="Guy L."/>
            <person name="Ettema T.J."/>
        </authorList>
    </citation>
    <scope>NUCLEOTIDE SEQUENCE</scope>
</reference>
<dbReference type="Pfam" id="PF02315">
    <property type="entry name" value="MDH"/>
    <property type="match status" value="1"/>
</dbReference>
<sequence length="91" mass="10181">MNKIKLLAISSATALMFTFGMSAMAYDGTNCKSDGVCWEAKPGFPNEIKGSKFDPKHSAKELEKQNVANNAMEERNAKRVENFKKTGKWVY</sequence>